<feature type="domain" description="ABC-type transport auxiliary lipoprotein component" evidence="1">
    <location>
        <begin position="62"/>
        <end position="221"/>
    </location>
</feature>
<dbReference type="SUPFAM" id="SSF159594">
    <property type="entry name" value="XCC0632-like"/>
    <property type="match status" value="1"/>
</dbReference>
<name>A0ABV7UQ39_9GAMM</name>
<comment type="caution">
    <text evidence="2">The sequence shown here is derived from an EMBL/GenBank/DDBJ whole genome shotgun (WGS) entry which is preliminary data.</text>
</comment>
<keyword evidence="3" id="KW-1185">Reference proteome</keyword>
<dbReference type="Proteomes" id="UP001595724">
    <property type="component" value="Unassembled WGS sequence"/>
</dbReference>
<sequence>MKPEHPALPPPHPVPRLASIVAGRRANIRGRARQFAIAVAGALLCGCSLLGGGTRERATIYAPDPRISAEPSWPTVQWQLTLSPATAARMIDSLRIAVRPTPAELQVYKGASWAKPPTQMLEDAVLRGLEDSGRIGAVARQGSGVDGDYKLVMDLRRFEADYAGKALPAATIEVNAKLLHASERGVVASRTFLGTHQAASTGIADVADAFDAALADTARQIDGWVLASGQQHEQQQPR</sequence>
<dbReference type="InterPro" id="IPR005586">
    <property type="entry name" value="ABC_trans_aux"/>
</dbReference>
<dbReference type="Gene3D" id="3.40.50.10610">
    <property type="entry name" value="ABC-type transport auxiliary lipoprotein component"/>
    <property type="match status" value="1"/>
</dbReference>
<accession>A0ABV7UQ39</accession>
<organism evidence="2 3">
    <name type="scientific">Luteimonas notoginsengisoli</name>
    <dbReference type="NCBI Taxonomy" id="1578200"/>
    <lineage>
        <taxon>Bacteria</taxon>
        <taxon>Pseudomonadati</taxon>
        <taxon>Pseudomonadota</taxon>
        <taxon>Gammaproteobacteria</taxon>
        <taxon>Lysobacterales</taxon>
        <taxon>Lysobacteraceae</taxon>
        <taxon>Luteimonas</taxon>
    </lineage>
</organism>
<dbReference type="EMBL" id="JBHRYF010000001">
    <property type="protein sequence ID" value="MFC3658617.1"/>
    <property type="molecule type" value="Genomic_DNA"/>
</dbReference>
<keyword evidence="2" id="KW-0449">Lipoprotein</keyword>
<reference evidence="3" key="1">
    <citation type="journal article" date="2019" name="Int. J. Syst. Evol. Microbiol.">
        <title>The Global Catalogue of Microorganisms (GCM) 10K type strain sequencing project: providing services to taxonomists for standard genome sequencing and annotation.</title>
        <authorList>
            <consortium name="The Broad Institute Genomics Platform"/>
            <consortium name="The Broad Institute Genome Sequencing Center for Infectious Disease"/>
            <person name="Wu L."/>
            <person name="Ma J."/>
        </authorList>
    </citation>
    <scope>NUCLEOTIDE SEQUENCE [LARGE SCALE GENOMIC DNA]</scope>
    <source>
        <strain evidence="3">KCTC 42211</strain>
    </source>
</reference>
<evidence type="ECO:0000313" key="2">
    <source>
        <dbReference type="EMBL" id="MFC3658617.1"/>
    </source>
</evidence>
<gene>
    <name evidence="2" type="ORF">ACFOM9_00810</name>
</gene>
<proteinExistence type="predicted"/>
<dbReference type="RefSeq" id="WP_386705313.1">
    <property type="nucleotide sequence ID" value="NZ_JBHRYF010000001.1"/>
</dbReference>
<dbReference type="Pfam" id="PF03886">
    <property type="entry name" value="ABC_trans_aux"/>
    <property type="match status" value="1"/>
</dbReference>
<evidence type="ECO:0000313" key="3">
    <source>
        <dbReference type="Proteomes" id="UP001595724"/>
    </source>
</evidence>
<protein>
    <submittedName>
        <fullName evidence="2">ABC-type transport auxiliary lipoprotein family protein</fullName>
    </submittedName>
</protein>
<evidence type="ECO:0000259" key="1">
    <source>
        <dbReference type="Pfam" id="PF03886"/>
    </source>
</evidence>